<reference evidence="1" key="1">
    <citation type="submission" date="2022-09" db="EMBL/GenBank/DDBJ databases">
        <title>A Global Phylogenomic Analysis of the Shiitake Genus Lentinula.</title>
        <authorList>
            <consortium name="DOE Joint Genome Institute"/>
            <person name="Sierra-Patev S."/>
            <person name="Min B."/>
            <person name="Naranjo-Ortiz M."/>
            <person name="Looney B."/>
            <person name="Konkel Z."/>
            <person name="Slot J.C."/>
            <person name="Sakamoto Y."/>
            <person name="Steenwyk J.L."/>
            <person name="Rokas A."/>
            <person name="Carro J."/>
            <person name="Camarero S."/>
            <person name="Ferreira P."/>
            <person name="Molpeceres G."/>
            <person name="Ruiz-Duenas F.J."/>
            <person name="Serrano A."/>
            <person name="Henrissat B."/>
            <person name="Drula E."/>
            <person name="Hughes K.W."/>
            <person name="Mata J.L."/>
            <person name="Ishikawa N.K."/>
            <person name="Vargas-Isla R."/>
            <person name="Ushijima S."/>
            <person name="Smith C.A."/>
            <person name="Ahrendt S."/>
            <person name="Andreopoulos W."/>
            <person name="He G."/>
            <person name="Labutti K."/>
            <person name="Lipzen A."/>
            <person name="Ng V."/>
            <person name="Riley R."/>
            <person name="Sandor L."/>
            <person name="Barry K."/>
            <person name="Martinez A.T."/>
            <person name="Xiao Y."/>
            <person name="Gibbons J.G."/>
            <person name="Terashima K."/>
            <person name="Grigoriev I.V."/>
            <person name="Hibbett D.S."/>
        </authorList>
    </citation>
    <scope>NUCLEOTIDE SEQUENCE</scope>
    <source>
        <strain evidence="1">TMI1499</strain>
    </source>
</reference>
<feature type="non-terminal residue" evidence="1">
    <location>
        <position position="1"/>
    </location>
</feature>
<evidence type="ECO:0000313" key="1">
    <source>
        <dbReference type="EMBL" id="KAJ3803455.1"/>
    </source>
</evidence>
<sequence>TLNSTIQGLEKEKRQLEATAAAEKPQIQADRAALGILKDKVQAGNTRARELEDKINDLKLSLSSKDSHTQTLNSTINALETEKRRLEVTAAADKPQIDADRAALKKLRDENNGAHIQVLNSTIKTLEAEKRKLEEIAAVEKTCGLNFPFYQPQIEADRANLLNLKKEAEASAARIRALEREIKDLVTQPDENEMEKILAENASLK</sequence>
<comment type="caution">
    <text evidence="1">The sequence shown here is derived from an EMBL/GenBank/DDBJ whole genome shotgun (WGS) entry which is preliminary data.</text>
</comment>
<protein>
    <submittedName>
        <fullName evidence="1">Uncharacterized protein</fullName>
    </submittedName>
</protein>
<keyword evidence="2" id="KW-1185">Reference proteome</keyword>
<feature type="non-terminal residue" evidence="1">
    <location>
        <position position="205"/>
    </location>
</feature>
<dbReference type="EMBL" id="MU797602">
    <property type="protein sequence ID" value="KAJ3803455.1"/>
    <property type="molecule type" value="Genomic_DNA"/>
</dbReference>
<proteinExistence type="predicted"/>
<gene>
    <name evidence="1" type="ORF">F5876DRAFT_71408</name>
</gene>
<organism evidence="1 2">
    <name type="scientific">Lentinula aff. lateritia</name>
    <dbReference type="NCBI Taxonomy" id="2804960"/>
    <lineage>
        <taxon>Eukaryota</taxon>
        <taxon>Fungi</taxon>
        <taxon>Dikarya</taxon>
        <taxon>Basidiomycota</taxon>
        <taxon>Agaricomycotina</taxon>
        <taxon>Agaricomycetes</taxon>
        <taxon>Agaricomycetidae</taxon>
        <taxon>Agaricales</taxon>
        <taxon>Marasmiineae</taxon>
        <taxon>Omphalotaceae</taxon>
        <taxon>Lentinula</taxon>
    </lineage>
</organism>
<name>A0ACC1TFC5_9AGAR</name>
<dbReference type="Proteomes" id="UP001163835">
    <property type="component" value="Unassembled WGS sequence"/>
</dbReference>
<evidence type="ECO:0000313" key="2">
    <source>
        <dbReference type="Proteomes" id="UP001163835"/>
    </source>
</evidence>
<accession>A0ACC1TFC5</accession>